<reference evidence="1" key="1">
    <citation type="submission" date="2023-01" db="EMBL/GenBank/DDBJ databases">
        <title>Whole genome sequence of Paucibacter sp. S2-9 isolated from pond sediment.</title>
        <authorList>
            <person name="Jung J.Y."/>
        </authorList>
    </citation>
    <scope>NUCLEOTIDE SEQUENCE</scope>
    <source>
        <strain evidence="1">S2-9</strain>
    </source>
</reference>
<keyword evidence="1" id="KW-0413">Isomerase</keyword>
<name>A0AA95SVM9_9BURK</name>
<protein>
    <submittedName>
        <fullName evidence="1">Peptidylprolyl isomerase</fullName>
    </submittedName>
</protein>
<dbReference type="KEGG" id="pais:PFX98_22190"/>
<dbReference type="RefSeq" id="WP_285232654.1">
    <property type="nucleotide sequence ID" value="NZ_CP116346.1"/>
</dbReference>
<dbReference type="GO" id="GO:0016853">
    <property type="term" value="F:isomerase activity"/>
    <property type="evidence" value="ECO:0007669"/>
    <property type="project" value="UniProtKB-KW"/>
</dbReference>
<sequence>MKEKSTSAWSRLCAEPLLHFLLAGALLFGLHAWLQAWRDPQRIAIDAQDLERLRAMARKQWGREPDAAQLDGLLQAQLREELLYREALAQGLDRDDVVIRRRLAQKMEFLAQGDLQAPGEARLRAWYDAHAQRYADATRWTLEQRVVDGRVLGPARLDQADAARITAEFGAAVAARVATLTPGAWSEPIASPLGRHSLRVSAVQAPSFEALREQVLRDWAEASQREARDAAYARLRERYRISLPALP</sequence>
<organism evidence="1 2">
    <name type="scientific">Paucibacter sediminis</name>
    <dbReference type="NCBI Taxonomy" id="3019553"/>
    <lineage>
        <taxon>Bacteria</taxon>
        <taxon>Pseudomonadati</taxon>
        <taxon>Pseudomonadota</taxon>
        <taxon>Betaproteobacteria</taxon>
        <taxon>Burkholderiales</taxon>
        <taxon>Sphaerotilaceae</taxon>
        <taxon>Roseateles</taxon>
    </lineage>
</organism>
<evidence type="ECO:0000313" key="1">
    <source>
        <dbReference type="EMBL" id="WIT11569.1"/>
    </source>
</evidence>
<dbReference type="AlphaFoldDB" id="A0AA95SVM9"/>
<dbReference type="EMBL" id="CP116346">
    <property type="protein sequence ID" value="WIT11569.1"/>
    <property type="molecule type" value="Genomic_DNA"/>
</dbReference>
<proteinExistence type="predicted"/>
<accession>A0AA95SVM9</accession>
<dbReference type="Proteomes" id="UP001177769">
    <property type="component" value="Chromosome"/>
</dbReference>
<gene>
    <name evidence="1" type="ORF">PFX98_22190</name>
</gene>
<keyword evidence="2" id="KW-1185">Reference proteome</keyword>
<evidence type="ECO:0000313" key="2">
    <source>
        <dbReference type="Proteomes" id="UP001177769"/>
    </source>
</evidence>